<dbReference type="InParanoid" id="T1FC76"/>
<dbReference type="RefSeq" id="XP_009024163.1">
    <property type="nucleotide sequence ID" value="XM_009025915.1"/>
</dbReference>
<dbReference type="CTD" id="20206425"/>
<dbReference type="EMBL" id="KB097304">
    <property type="protein sequence ID" value="ESN97704.1"/>
    <property type="molecule type" value="Genomic_DNA"/>
</dbReference>
<organism evidence="2 3">
    <name type="scientific">Helobdella robusta</name>
    <name type="common">Californian leech</name>
    <dbReference type="NCBI Taxonomy" id="6412"/>
    <lineage>
        <taxon>Eukaryota</taxon>
        <taxon>Metazoa</taxon>
        <taxon>Spiralia</taxon>
        <taxon>Lophotrochozoa</taxon>
        <taxon>Annelida</taxon>
        <taxon>Clitellata</taxon>
        <taxon>Hirudinea</taxon>
        <taxon>Rhynchobdellida</taxon>
        <taxon>Glossiphoniidae</taxon>
        <taxon>Helobdella</taxon>
    </lineage>
</organism>
<dbReference type="KEGG" id="hro:HELRODRAFT_177763"/>
<name>T1FC76_HELRO</name>
<dbReference type="GO" id="GO:0007165">
    <property type="term" value="P:signal transduction"/>
    <property type="evidence" value="ECO:0000318"/>
    <property type="project" value="GO_Central"/>
</dbReference>
<keyword evidence="3" id="KW-1185">Reference proteome</keyword>
<sequence>MTNSRTMFSNNIFGKIGTCQCGHKIKFKDQVNIKQCTSSSSVYALLTDVSSDLDVHDKPTKYNYCINDKMESKKPYCRSGVCLLGWIGTLCDKRDCYTNKGGCGEIMKCVQEIVNNEMIEKCFCEDVVGLAFIALTLSLVKFVTKLEPEKLKAYNQQFHQIQILIKSMSLNKLTFTAVEVTGFKCH</sequence>
<dbReference type="GO" id="GO:0005886">
    <property type="term" value="C:plasma membrane"/>
    <property type="evidence" value="ECO:0000318"/>
    <property type="project" value="GO_Central"/>
</dbReference>
<dbReference type="Proteomes" id="UP000015101">
    <property type="component" value="Unassembled WGS sequence"/>
</dbReference>
<dbReference type="EMBL" id="AMQM01006171">
    <property type="status" value="NOT_ANNOTATED_CDS"/>
    <property type="molecule type" value="Genomic_DNA"/>
</dbReference>
<evidence type="ECO:0000313" key="3">
    <source>
        <dbReference type="Proteomes" id="UP000015101"/>
    </source>
</evidence>
<proteinExistence type="predicted"/>
<reference evidence="1 3" key="2">
    <citation type="journal article" date="2013" name="Nature">
        <title>Insights into bilaterian evolution from three spiralian genomes.</title>
        <authorList>
            <person name="Simakov O."/>
            <person name="Marletaz F."/>
            <person name="Cho S.J."/>
            <person name="Edsinger-Gonzales E."/>
            <person name="Havlak P."/>
            <person name="Hellsten U."/>
            <person name="Kuo D.H."/>
            <person name="Larsson T."/>
            <person name="Lv J."/>
            <person name="Arendt D."/>
            <person name="Savage R."/>
            <person name="Osoegawa K."/>
            <person name="de Jong P."/>
            <person name="Grimwood J."/>
            <person name="Chapman J.A."/>
            <person name="Shapiro H."/>
            <person name="Aerts A."/>
            <person name="Otillar R.P."/>
            <person name="Terry A.Y."/>
            <person name="Boore J.L."/>
            <person name="Grigoriev I.V."/>
            <person name="Lindberg D.R."/>
            <person name="Seaver E.C."/>
            <person name="Weisblat D.A."/>
            <person name="Putnam N.H."/>
            <person name="Rokhsar D.S."/>
        </authorList>
    </citation>
    <scope>NUCLEOTIDE SEQUENCE</scope>
</reference>
<dbReference type="GeneID" id="20206425"/>
<dbReference type="HOGENOM" id="CLU_1455965_0_0_1"/>
<dbReference type="AlphaFoldDB" id="T1FC76"/>
<evidence type="ECO:0000313" key="2">
    <source>
        <dbReference type="EnsemblMetazoa" id="HelroP177763"/>
    </source>
</evidence>
<protein>
    <submittedName>
        <fullName evidence="1 2">Uncharacterized protein</fullName>
    </submittedName>
</protein>
<reference evidence="3" key="1">
    <citation type="submission" date="2012-12" db="EMBL/GenBank/DDBJ databases">
        <authorList>
            <person name="Hellsten U."/>
            <person name="Grimwood J."/>
            <person name="Chapman J.A."/>
            <person name="Shapiro H."/>
            <person name="Aerts A."/>
            <person name="Otillar R.P."/>
            <person name="Terry A.Y."/>
            <person name="Boore J.L."/>
            <person name="Simakov O."/>
            <person name="Marletaz F."/>
            <person name="Cho S.-J."/>
            <person name="Edsinger-Gonzales E."/>
            <person name="Havlak P."/>
            <person name="Kuo D.-H."/>
            <person name="Larsson T."/>
            <person name="Lv J."/>
            <person name="Arendt D."/>
            <person name="Savage R."/>
            <person name="Osoegawa K."/>
            <person name="de Jong P."/>
            <person name="Lindberg D.R."/>
            <person name="Seaver E.C."/>
            <person name="Weisblat D.A."/>
            <person name="Putnam N.H."/>
            <person name="Grigoriev I.V."/>
            <person name="Rokhsar D.S."/>
        </authorList>
    </citation>
    <scope>NUCLEOTIDE SEQUENCE</scope>
</reference>
<evidence type="ECO:0000313" key="1">
    <source>
        <dbReference type="EMBL" id="ESN97704.1"/>
    </source>
</evidence>
<dbReference type="GO" id="GO:0004888">
    <property type="term" value="F:transmembrane signaling receptor activity"/>
    <property type="evidence" value="ECO:0000318"/>
    <property type="project" value="GO_Central"/>
</dbReference>
<reference evidence="2" key="3">
    <citation type="submission" date="2015-06" db="UniProtKB">
        <authorList>
            <consortium name="EnsemblMetazoa"/>
        </authorList>
    </citation>
    <scope>IDENTIFICATION</scope>
</reference>
<gene>
    <name evidence="2" type="primary">20206425</name>
    <name evidence="1" type="ORF">HELRODRAFT_177763</name>
</gene>
<dbReference type="EnsemblMetazoa" id="HelroT177763">
    <property type="protein sequence ID" value="HelroP177763"/>
    <property type="gene ID" value="HelroG177763"/>
</dbReference>
<accession>T1FC76</accession>